<keyword evidence="3" id="KW-1185">Reference proteome</keyword>
<comment type="caution">
    <text evidence="2">The sequence shown here is derived from an EMBL/GenBank/DDBJ whole genome shotgun (WGS) entry which is preliminary data.</text>
</comment>
<name>A0A9P5S1P5_9FUNG</name>
<proteinExistence type="predicted"/>
<dbReference type="AlphaFoldDB" id="A0A9P5S1P5"/>
<dbReference type="Proteomes" id="UP000748756">
    <property type="component" value="Unassembled WGS sequence"/>
</dbReference>
<accession>A0A9P5S1P5</accession>
<organism evidence="2 3">
    <name type="scientific">Linnemannia schmuckeri</name>
    <dbReference type="NCBI Taxonomy" id="64567"/>
    <lineage>
        <taxon>Eukaryota</taxon>
        <taxon>Fungi</taxon>
        <taxon>Fungi incertae sedis</taxon>
        <taxon>Mucoromycota</taxon>
        <taxon>Mortierellomycotina</taxon>
        <taxon>Mortierellomycetes</taxon>
        <taxon>Mortierellales</taxon>
        <taxon>Mortierellaceae</taxon>
        <taxon>Linnemannia</taxon>
    </lineage>
</organism>
<evidence type="ECO:0000313" key="3">
    <source>
        <dbReference type="Proteomes" id="UP000748756"/>
    </source>
</evidence>
<feature type="compositionally biased region" description="Basic and acidic residues" evidence="1">
    <location>
        <begin position="1"/>
        <end position="25"/>
    </location>
</feature>
<feature type="region of interest" description="Disordered" evidence="1">
    <location>
        <begin position="1"/>
        <end position="30"/>
    </location>
</feature>
<evidence type="ECO:0000313" key="2">
    <source>
        <dbReference type="EMBL" id="KAF9151395.1"/>
    </source>
</evidence>
<dbReference type="EMBL" id="JAAAUQ010000326">
    <property type="protein sequence ID" value="KAF9151395.1"/>
    <property type="molecule type" value="Genomic_DNA"/>
</dbReference>
<protein>
    <submittedName>
        <fullName evidence="2">Uncharacterized protein</fullName>
    </submittedName>
</protein>
<gene>
    <name evidence="2" type="ORF">BG015_006728</name>
</gene>
<sequence length="133" mass="15549">MHGLLRKEHLHRERGDKNNEPLTEKENDDDENLRAQFAALELELNAEGESQLHARLVVRRAKARELEENWRETAQFNAQIEAVNAKNVALKHGVKDRLKYCKIVREMLEKGQQLREKDPYVRDVLVLEPTGEE</sequence>
<reference evidence="2" key="1">
    <citation type="journal article" date="2020" name="Fungal Divers.">
        <title>Resolving the Mortierellaceae phylogeny through synthesis of multi-gene phylogenetics and phylogenomics.</title>
        <authorList>
            <person name="Vandepol N."/>
            <person name="Liber J."/>
            <person name="Desiro A."/>
            <person name="Na H."/>
            <person name="Kennedy M."/>
            <person name="Barry K."/>
            <person name="Grigoriev I.V."/>
            <person name="Miller A.N."/>
            <person name="O'Donnell K."/>
            <person name="Stajich J.E."/>
            <person name="Bonito G."/>
        </authorList>
    </citation>
    <scope>NUCLEOTIDE SEQUENCE</scope>
    <source>
        <strain evidence="2">NRRL 6426</strain>
    </source>
</reference>
<evidence type="ECO:0000256" key="1">
    <source>
        <dbReference type="SAM" id="MobiDB-lite"/>
    </source>
</evidence>